<dbReference type="Proteomes" id="UP001301958">
    <property type="component" value="Unassembled WGS sequence"/>
</dbReference>
<comment type="caution">
    <text evidence="1">The sequence shown here is derived from an EMBL/GenBank/DDBJ whole genome shotgun (WGS) entry which is preliminary data.</text>
</comment>
<feature type="non-terminal residue" evidence="1">
    <location>
        <position position="1"/>
    </location>
</feature>
<proteinExistence type="predicted"/>
<name>A0AAN7BQJ7_9PEZI</name>
<reference evidence="1" key="2">
    <citation type="submission" date="2023-05" db="EMBL/GenBank/DDBJ databases">
        <authorList>
            <consortium name="Lawrence Berkeley National Laboratory"/>
            <person name="Steindorff A."/>
            <person name="Hensen N."/>
            <person name="Bonometti L."/>
            <person name="Westerberg I."/>
            <person name="Brannstrom I.O."/>
            <person name="Guillou S."/>
            <person name="Cros-Aarteil S."/>
            <person name="Calhoun S."/>
            <person name="Haridas S."/>
            <person name="Kuo A."/>
            <person name="Mondo S."/>
            <person name="Pangilinan J."/>
            <person name="Riley R."/>
            <person name="Labutti K."/>
            <person name="Andreopoulos B."/>
            <person name="Lipzen A."/>
            <person name="Chen C."/>
            <person name="Yanf M."/>
            <person name="Daum C."/>
            <person name="Ng V."/>
            <person name="Clum A."/>
            <person name="Ohm R."/>
            <person name="Martin F."/>
            <person name="Silar P."/>
            <person name="Natvig D."/>
            <person name="Lalanne C."/>
            <person name="Gautier V."/>
            <person name="Ament-Velasquez S.L."/>
            <person name="Kruys A."/>
            <person name="Hutchinson M.I."/>
            <person name="Powell A.J."/>
            <person name="Barry K."/>
            <person name="Miller A.N."/>
            <person name="Grigoriev I.V."/>
            <person name="Debuchy R."/>
            <person name="Gladieux P."/>
            <person name="Thoren M.H."/>
            <person name="Johannesson H."/>
        </authorList>
    </citation>
    <scope>NUCLEOTIDE SEQUENCE</scope>
    <source>
        <strain evidence="1">CBS 990.96</strain>
    </source>
</reference>
<keyword evidence="2" id="KW-1185">Reference proteome</keyword>
<gene>
    <name evidence="1" type="ORF">QBC38DRAFT_323705</name>
</gene>
<evidence type="ECO:0000313" key="1">
    <source>
        <dbReference type="EMBL" id="KAK4227685.1"/>
    </source>
</evidence>
<organism evidence="1 2">
    <name type="scientific">Podospora fimiseda</name>
    <dbReference type="NCBI Taxonomy" id="252190"/>
    <lineage>
        <taxon>Eukaryota</taxon>
        <taxon>Fungi</taxon>
        <taxon>Dikarya</taxon>
        <taxon>Ascomycota</taxon>
        <taxon>Pezizomycotina</taxon>
        <taxon>Sordariomycetes</taxon>
        <taxon>Sordariomycetidae</taxon>
        <taxon>Sordariales</taxon>
        <taxon>Podosporaceae</taxon>
        <taxon>Podospora</taxon>
    </lineage>
</organism>
<sequence length="68" mass="7985">RCVAEVLEECGAPQQNPLILFTDSRNAFIAVMNPRNKARTRCTDIRYKWIIEQRERGFFDVQHMSGKE</sequence>
<reference evidence="1" key="1">
    <citation type="journal article" date="2023" name="Mol. Phylogenet. Evol.">
        <title>Genome-scale phylogeny and comparative genomics of the fungal order Sordariales.</title>
        <authorList>
            <person name="Hensen N."/>
            <person name="Bonometti L."/>
            <person name="Westerberg I."/>
            <person name="Brannstrom I.O."/>
            <person name="Guillou S."/>
            <person name="Cros-Aarteil S."/>
            <person name="Calhoun S."/>
            <person name="Haridas S."/>
            <person name="Kuo A."/>
            <person name="Mondo S."/>
            <person name="Pangilinan J."/>
            <person name="Riley R."/>
            <person name="LaButti K."/>
            <person name="Andreopoulos B."/>
            <person name="Lipzen A."/>
            <person name="Chen C."/>
            <person name="Yan M."/>
            <person name="Daum C."/>
            <person name="Ng V."/>
            <person name="Clum A."/>
            <person name="Steindorff A."/>
            <person name="Ohm R.A."/>
            <person name="Martin F."/>
            <person name="Silar P."/>
            <person name="Natvig D.O."/>
            <person name="Lalanne C."/>
            <person name="Gautier V."/>
            <person name="Ament-Velasquez S.L."/>
            <person name="Kruys A."/>
            <person name="Hutchinson M.I."/>
            <person name="Powell A.J."/>
            <person name="Barry K."/>
            <person name="Miller A.N."/>
            <person name="Grigoriev I.V."/>
            <person name="Debuchy R."/>
            <person name="Gladieux P."/>
            <person name="Hiltunen Thoren M."/>
            <person name="Johannesson H."/>
        </authorList>
    </citation>
    <scope>NUCLEOTIDE SEQUENCE</scope>
    <source>
        <strain evidence="1">CBS 990.96</strain>
    </source>
</reference>
<accession>A0AAN7BQJ7</accession>
<dbReference type="AlphaFoldDB" id="A0AAN7BQJ7"/>
<feature type="non-terminal residue" evidence="1">
    <location>
        <position position="68"/>
    </location>
</feature>
<evidence type="ECO:0000313" key="2">
    <source>
        <dbReference type="Proteomes" id="UP001301958"/>
    </source>
</evidence>
<dbReference type="EMBL" id="MU865328">
    <property type="protein sequence ID" value="KAK4227685.1"/>
    <property type="molecule type" value="Genomic_DNA"/>
</dbReference>
<protein>
    <submittedName>
        <fullName evidence="1">Uncharacterized protein</fullName>
    </submittedName>
</protein>